<comment type="caution">
    <text evidence="5">The sequence shown here is derived from an EMBL/GenBank/DDBJ whole genome shotgun (WGS) entry which is preliminary data.</text>
</comment>
<dbReference type="InterPro" id="IPR023827">
    <property type="entry name" value="Peptidase_S8_Asp-AS"/>
</dbReference>
<evidence type="ECO:0000256" key="2">
    <source>
        <dbReference type="SAM" id="MobiDB-lite"/>
    </source>
</evidence>
<keyword evidence="6" id="KW-1185">Reference proteome</keyword>
<evidence type="ECO:0000259" key="3">
    <source>
        <dbReference type="Pfam" id="PF00082"/>
    </source>
</evidence>
<evidence type="ECO:0000313" key="6">
    <source>
        <dbReference type="Proteomes" id="UP001583177"/>
    </source>
</evidence>
<dbReference type="Pfam" id="PF00082">
    <property type="entry name" value="Peptidase_S8"/>
    <property type="match status" value="1"/>
</dbReference>
<dbReference type="InterPro" id="IPR036852">
    <property type="entry name" value="Peptidase_S8/S53_dom_sf"/>
</dbReference>
<feature type="region of interest" description="Disordered" evidence="2">
    <location>
        <begin position="383"/>
        <end position="424"/>
    </location>
</feature>
<evidence type="ECO:0000313" key="5">
    <source>
        <dbReference type="EMBL" id="KAL1880651.1"/>
    </source>
</evidence>
<proteinExistence type="predicted"/>
<dbReference type="SUPFAM" id="SSF52743">
    <property type="entry name" value="Subtilisin-like"/>
    <property type="match status" value="1"/>
</dbReference>
<keyword evidence="1" id="KW-0378">Hydrolase</keyword>
<dbReference type="Gene3D" id="3.40.50.200">
    <property type="entry name" value="Peptidase S8/S53 domain"/>
    <property type="match status" value="1"/>
</dbReference>
<feature type="domain" description="Secreted LysM effector LysM C-terminal" evidence="4">
    <location>
        <begin position="777"/>
        <end position="895"/>
    </location>
</feature>
<name>A0ABR3XXB8_9PEZI</name>
<evidence type="ECO:0000259" key="4">
    <source>
        <dbReference type="Pfam" id="PF25139"/>
    </source>
</evidence>
<reference evidence="5 6" key="1">
    <citation type="journal article" date="2024" name="IMA Fungus">
        <title>IMA Genome - F19 : A genome assembly and annotation guide to empower mycologists, including annotated draft genome sequences of Ceratocystis pirilliformis, Diaporthe australafricana, Fusarium ophioides, Paecilomyces lecythidis, and Sporothrix stenoceras.</title>
        <authorList>
            <person name="Aylward J."/>
            <person name="Wilson A.M."/>
            <person name="Visagie C.M."/>
            <person name="Spraker J."/>
            <person name="Barnes I."/>
            <person name="Buitendag C."/>
            <person name="Ceriani C."/>
            <person name="Del Mar Angel L."/>
            <person name="du Plessis D."/>
            <person name="Fuchs T."/>
            <person name="Gasser K."/>
            <person name="Kramer D."/>
            <person name="Li W."/>
            <person name="Munsamy K."/>
            <person name="Piso A."/>
            <person name="Price J.L."/>
            <person name="Sonnekus B."/>
            <person name="Thomas C."/>
            <person name="van der Nest A."/>
            <person name="van Dijk A."/>
            <person name="van Heerden A."/>
            <person name="van Vuuren N."/>
            <person name="Yilmaz N."/>
            <person name="Duong T.A."/>
            <person name="van der Merwe N.A."/>
            <person name="Wingfield M.J."/>
            <person name="Wingfield B.D."/>
        </authorList>
    </citation>
    <scope>NUCLEOTIDE SEQUENCE [LARGE SCALE GENOMIC DNA]</scope>
    <source>
        <strain evidence="5 6">CMW 18300</strain>
    </source>
</reference>
<dbReference type="Proteomes" id="UP001583177">
    <property type="component" value="Unassembled WGS sequence"/>
</dbReference>
<evidence type="ECO:0000256" key="1">
    <source>
        <dbReference type="ARBA" id="ARBA00022801"/>
    </source>
</evidence>
<dbReference type="InterPro" id="IPR000209">
    <property type="entry name" value="Peptidase_S8/S53_dom"/>
</dbReference>
<feature type="domain" description="Peptidase S8/S53" evidence="3">
    <location>
        <begin position="456"/>
        <end position="676"/>
    </location>
</feature>
<organism evidence="5 6">
    <name type="scientific">Diaporthe australafricana</name>
    <dbReference type="NCBI Taxonomy" id="127596"/>
    <lineage>
        <taxon>Eukaryota</taxon>
        <taxon>Fungi</taxon>
        <taxon>Dikarya</taxon>
        <taxon>Ascomycota</taxon>
        <taxon>Pezizomycotina</taxon>
        <taxon>Sordariomycetes</taxon>
        <taxon>Sordariomycetidae</taxon>
        <taxon>Diaporthales</taxon>
        <taxon>Diaporthaceae</taxon>
        <taxon>Diaporthe</taxon>
    </lineage>
</organism>
<sequence>MLENATYFVPLCKSGSQTLWRSDGTTFKISCDRITFSTGEVFQVPSSLSSATDSTCHDVTTNGISVCFSKRFPSWNATGDTVITPNGDENPYSNITSIANALKTVAFDKSLSRIGCATSEAYFQIASYYFNSVQNPLESITASDQNVMDFSTNMSYSQNITNAGNYWIKPADEMLQNLACHMDQDSDGSSNRIVRALIKQPTLHIGMNTLLSITKVDESQNSLRNLIKDLFDNHVFYIGRESSIIEGWMQAYRLCETKWDEDSLQLPNFQSQKLITDDIDGWFARYFILATQNTTLDELRGLEYALGVEGLETASVDGSPDLWKAYTAELSLMQAALAKNTTFVITAHRLVWDGTASDADEFPPPRVIDAKDTTGKNVLSAEAAGLETAPNKFSRRQSSDSNGSGNSWDPNPFPAPEANAETVSGLDKESHLKVISQQKGQNLSDADSYTFAPPAGEGSWVFVLDSGFDMNHEFLSGDARDDNTGRKVLAYITPNTLFKQLTPEAIQDGWTTAPEMMTDDIPRQSPGGHGTPVACLAGGASDKIGVAPKTNLFLMKLMSYYQQENDGNFKRIAAGVVGEGLINVFTRIYNAFVKDGINPKRSVINISPSVWNIYGLETYIKPYLDKFDEMGATLVVTMGNDGYNNETKKPSRYQADIFPASLATDLSAIIAVGGVAGLAAALLSYPWPQGQNPFDPDLEGPTIGSRMKTMLANIYAYQRLGHDDIVNQALKNVGTFPWEVPDWVPVVYNNVFGDQRCKSVEGFPIPPSGAKSSCPEWHLSLYPENGCMGDYYQFTGLSTGNPGPCVSSPHALSTDDPSGMSCIYVSHSAGESKLEQSCSAGPLLLWAMSWGLTDGICSAFTDTNCKDELIEYKGSQSCTDVKLWKGITPIGSLRCSANTTSCSTCIECRTACLDLVDDNNAYTR</sequence>
<evidence type="ECO:0008006" key="7">
    <source>
        <dbReference type="Google" id="ProtNLM"/>
    </source>
</evidence>
<protein>
    <recommendedName>
        <fullName evidence="7">Peptidase S8/S53 domain-containing protein</fullName>
    </recommendedName>
</protein>
<dbReference type="InterPro" id="IPR057277">
    <property type="entry name" value="LysM_C"/>
</dbReference>
<accession>A0ABR3XXB8</accession>
<dbReference type="Pfam" id="PF25139">
    <property type="entry name" value="LysM14_C"/>
    <property type="match status" value="1"/>
</dbReference>
<gene>
    <name evidence="5" type="ORF">Daus18300_001262</name>
</gene>
<dbReference type="EMBL" id="JAWRVE010000007">
    <property type="protein sequence ID" value="KAL1880651.1"/>
    <property type="molecule type" value="Genomic_DNA"/>
</dbReference>
<dbReference type="PROSITE" id="PS00136">
    <property type="entry name" value="SUBTILASE_ASP"/>
    <property type="match status" value="1"/>
</dbReference>